<dbReference type="InterPro" id="IPR050109">
    <property type="entry name" value="HTH-type_TetR-like_transc_reg"/>
</dbReference>
<dbReference type="STRING" id="630515.SAMN04489812_3485"/>
<dbReference type="InterPro" id="IPR009057">
    <property type="entry name" value="Homeodomain-like_sf"/>
</dbReference>
<dbReference type="PANTHER" id="PTHR30055:SF234">
    <property type="entry name" value="HTH-TYPE TRANSCRIPTIONAL REGULATOR BETI"/>
    <property type="match status" value="1"/>
</dbReference>
<evidence type="ECO:0000256" key="4">
    <source>
        <dbReference type="PROSITE-ProRule" id="PRU00335"/>
    </source>
</evidence>
<name>A0A1H1W3L5_9ACTN</name>
<evidence type="ECO:0000256" key="3">
    <source>
        <dbReference type="ARBA" id="ARBA00023163"/>
    </source>
</evidence>
<dbReference type="InterPro" id="IPR001647">
    <property type="entry name" value="HTH_TetR"/>
</dbReference>
<reference evidence="6 7" key="1">
    <citation type="submission" date="2016-10" db="EMBL/GenBank/DDBJ databases">
        <authorList>
            <person name="de Groot N.N."/>
        </authorList>
    </citation>
    <scope>NUCLEOTIDE SEQUENCE [LARGE SCALE GENOMIC DNA]</scope>
    <source>
        <strain evidence="6 7">DSM 21800</strain>
    </source>
</reference>
<dbReference type="SUPFAM" id="SSF48498">
    <property type="entry name" value="Tetracyclin repressor-like, C-terminal domain"/>
    <property type="match status" value="1"/>
</dbReference>
<evidence type="ECO:0000259" key="5">
    <source>
        <dbReference type="PROSITE" id="PS50977"/>
    </source>
</evidence>
<dbReference type="AlphaFoldDB" id="A0A1H1W3L5"/>
<organism evidence="6 7">
    <name type="scientific">Microlunatus soli</name>
    <dbReference type="NCBI Taxonomy" id="630515"/>
    <lineage>
        <taxon>Bacteria</taxon>
        <taxon>Bacillati</taxon>
        <taxon>Actinomycetota</taxon>
        <taxon>Actinomycetes</taxon>
        <taxon>Propionibacteriales</taxon>
        <taxon>Propionibacteriaceae</taxon>
        <taxon>Microlunatus</taxon>
    </lineage>
</organism>
<protein>
    <submittedName>
        <fullName evidence="6">DNA-binding transcriptional regulator, AcrR family</fullName>
    </submittedName>
</protein>
<evidence type="ECO:0000313" key="7">
    <source>
        <dbReference type="Proteomes" id="UP000199103"/>
    </source>
</evidence>
<dbReference type="Pfam" id="PF00440">
    <property type="entry name" value="TetR_N"/>
    <property type="match status" value="1"/>
</dbReference>
<keyword evidence="2 4" id="KW-0238">DNA-binding</keyword>
<evidence type="ECO:0000256" key="2">
    <source>
        <dbReference type="ARBA" id="ARBA00023125"/>
    </source>
</evidence>
<keyword evidence="3" id="KW-0804">Transcription</keyword>
<keyword evidence="7" id="KW-1185">Reference proteome</keyword>
<dbReference type="PROSITE" id="PS50977">
    <property type="entry name" value="HTH_TETR_2"/>
    <property type="match status" value="1"/>
</dbReference>
<dbReference type="EMBL" id="LT629772">
    <property type="protein sequence ID" value="SDS91888.1"/>
    <property type="molecule type" value="Genomic_DNA"/>
</dbReference>
<dbReference type="Gene3D" id="1.10.357.10">
    <property type="entry name" value="Tetracycline Repressor, domain 2"/>
    <property type="match status" value="1"/>
</dbReference>
<sequence length="203" mass="22501">MPDHQIETNSSHLVRFRLVSPEIKHQATLRSAAELLARHPGAGTDEIARSAGISRATLHRQFANRDVLIDALEDLGIREIEAALDAARLDDDRAADALRRLADAVAPSAGLLAFLMSQAQLWDRSDPNPGWDRIDHRVQDLFRRGQRDGDFRIDQNPVWLAEAVYGLISSAAWCIHTGLVGQAEFPTMIVDLLLDGVRRQEGS</sequence>
<dbReference type="GO" id="GO:0003700">
    <property type="term" value="F:DNA-binding transcription factor activity"/>
    <property type="evidence" value="ECO:0007669"/>
    <property type="project" value="TreeGrafter"/>
</dbReference>
<feature type="domain" description="HTH tetR-type" evidence="5">
    <location>
        <begin position="22"/>
        <end position="80"/>
    </location>
</feature>
<feature type="DNA-binding region" description="H-T-H motif" evidence="4">
    <location>
        <begin position="43"/>
        <end position="62"/>
    </location>
</feature>
<accession>A0A1H1W3L5</accession>
<gene>
    <name evidence="6" type="ORF">SAMN04489812_3485</name>
</gene>
<proteinExistence type="predicted"/>
<dbReference type="OrthoDB" id="3869819at2"/>
<evidence type="ECO:0000313" key="6">
    <source>
        <dbReference type="EMBL" id="SDS91888.1"/>
    </source>
</evidence>
<dbReference type="Proteomes" id="UP000199103">
    <property type="component" value="Chromosome I"/>
</dbReference>
<evidence type="ECO:0000256" key="1">
    <source>
        <dbReference type="ARBA" id="ARBA00023015"/>
    </source>
</evidence>
<keyword evidence="1" id="KW-0805">Transcription regulation</keyword>
<dbReference type="GO" id="GO:0000976">
    <property type="term" value="F:transcription cis-regulatory region binding"/>
    <property type="evidence" value="ECO:0007669"/>
    <property type="project" value="TreeGrafter"/>
</dbReference>
<dbReference type="InterPro" id="IPR036271">
    <property type="entry name" value="Tet_transcr_reg_TetR-rel_C_sf"/>
</dbReference>
<dbReference type="SUPFAM" id="SSF46689">
    <property type="entry name" value="Homeodomain-like"/>
    <property type="match status" value="1"/>
</dbReference>
<dbReference type="PANTHER" id="PTHR30055">
    <property type="entry name" value="HTH-TYPE TRANSCRIPTIONAL REGULATOR RUTR"/>
    <property type="match status" value="1"/>
</dbReference>